<dbReference type="CDD" id="cd18584">
    <property type="entry name" value="ABC_6TM_AarD_CydD"/>
    <property type="match status" value="1"/>
</dbReference>
<dbReference type="SUPFAM" id="SSF90123">
    <property type="entry name" value="ABC transporter transmembrane region"/>
    <property type="match status" value="1"/>
</dbReference>
<evidence type="ECO:0000256" key="3">
    <source>
        <dbReference type="ARBA" id="ARBA00022741"/>
    </source>
</evidence>
<dbReference type="PROSITE" id="PS50893">
    <property type="entry name" value="ABC_TRANSPORTER_2"/>
    <property type="match status" value="1"/>
</dbReference>
<dbReference type="InterPro" id="IPR036640">
    <property type="entry name" value="ABC1_TM_sf"/>
</dbReference>
<reference evidence="10" key="1">
    <citation type="submission" date="2020-05" db="EMBL/GenBank/DDBJ databases">
        <authorList>
            <person name="Chiriac C."/>
            <person name="Salcher M."/>
            <person name="Ghai R."/>
            <person name="Kavagutti S V."/>
        </authorList>
    </citation>
    <scope>NUCLEOTIDE SEQUENCE</scope>
</reference>
<dbReference type="GO" id="GO:0016887">
    <property type="term" value="F:ATP hydrolysis activity"/>
    <property type="evidence" value="ECO:0007669"/>
    <property type="project" value="InterPro"/>
</dbReference>
<dbReference type="InterPro" id="IPR011527">
    <property type="entry name" value="ABC1_TM_dom"/>
</dbReference>
<feature type="transmembrane region" description="Helical" evidence="7">
    <location>
        <begin position="214"/>
        <end position="237"/>
    </location>
</feature>
<keyword evidence="4" id="KW-0067">ATP-binding</keyword>
<dbReference type="SUPFAM" id="SSF52540">
    <property type="entry name" value="P-loop containing nucleoside triphosphate hydrolases"/>
    <property type="match status" value="1"/>
</dbReference>
<accession>A0A6J6VKP1</accession>
<evidence type="ECO:0000256" key="6">
    <source>
        <dbReference type="ARBA" id="ARBA00023136"/>
    </source>
</evidence>
<feature type="transmembrane region" description="Helical" evidence="7">
    <location>
        <begin position="27"/>
        <end position="47"/>
    </location>
</feature>
<evidence type="ECO:0000313" key="10">
    <source>
        <dbReference type="EMBL" id="CAB4770967.1"/>
    </source>
</evidence>
<feature type="transmembrane region" description="Helical" evidence="7">
    <location>
        <begin position="134"/>
        <end position="155"/>
    </location>
</feature>
<sequence length="519" mass="56058">MAILAALLWSVAIVVSALILSSLISGIINHTGSLPTLLIYLACAWGFRAIFQSSFEYWCSLQAVRIKQQIRSEVTESLGSYSNLSGAHVSTLLVKGLNSLDVYLGRFIPQMFFASITPFVVIATIMILDPFSGIIALLTLPLIPIFGALIGKFTADSVARKWQSLGLLSKYFEDSLRGFVTLKIFNRHESQSQRIAAMGDRYTSETMKVLRISFLSALALELCATISVALIAVSIGIRLVDDHISFVHALAVLILAPEVYFPLRNAASLFHASADGSQAFAELNQLKNSGLGRAEQVDRDFSTFSKISWQEWELDIPGRINSKIAAQELHSGEIHFIVGDSGSGKTSFAMNLLGVTDSASIYIDDQPLRTQNQDSWFSAIGWIPQTPALASGSVRKQFTLVKPMIDDATISGLLGSCGLSLTDLTLGLETEIGADGEGGSAVSGGQLRKIAIARALAAKPRLIIADEPTADLDQESSEKVLGVLREYAQTGAIVICISHDLSILKDTDSISRFKRGALL</sequence>
<dbReference type="InterPro" id="IPR027417">
    <property type="entry name" value="P-loop_NTPase"/>
</dbReference>
<feature type="transmembrane region" description="Helical" evidence="7">
    <location>
        <begin position="107"/>
        <end position="128"/>
    </location>
</feature>
<feature type="domain" description="ABC transmembrane type-1" evidence="9">
    <location>
        <begin position="1"/>
        <end position="275"/>
    </location>
</feature>
<evidence type="ECO:0000256" key="4">
    <source>
        <dbReference type="ARBA" id="ARBA00022840"/>
    </source>
</evidence>
<evidence type="ECO:0000259" key="9">
    <source>
        <dbReference type="PROSITE" id="PS50929"/>
    </source>
</evidence>
<proteinExistence type="predicted"/>
<keyword evidence="5 7" id="KW-1133">Transmembrane helix</keyword>
<dbReference type="PROSITE" id="PS50929">
    <property type="entry name" value="ABC_TM1F"/>
    <property type="match status" value="1"/>
</dbReference>
<comment type="subcellular location">
    <subcellularLocation>
        <location evidence="1">Membrane</location>
        <topology evidence="1">Multi-pass membrane protein</topology>
    </subcellularLocation>
</comment>
<dbReference type="GO" id="GO:0005524">
    <property type="term" value="F:ATP binding"/>
    <property type="evidence" value="ECO:0007669"/>
    <property type="project" value="UniProtKB-KW"/>
</dbReference>
<dbReference type="AlphaFoldDB" id="A0A6J6VKP1"/>
<dbReference type="InterPro" id="IPR039421">
    <property type="entry name" value="Type_1_exporter"/>
</dbReference>
<keyword evidence="2 7" id="KW-0812">Transmembrane</keyword>
<evidence type="ECO:0000256" key="5">
    <source>
        <dbReference type="ARBA" id="ARBA00022989"/>
    </source>
</evidence>
<dbReference type="EMBL" id="CAEZZT010000012">
    <property type="protein sequence ID" value="CAB4770967.1"/>
    <property type="molecule type" value="Genomic_DNA"/>
</dbReference>
<dbReference type="GO" id="GO:0140359">
    <property type="term" value="F:ABC-type transporter activity"/>
    <property type="evidence" value="ECO:0007669"/>
    <property type="project" value="InterPro"/>
</dbReference>
<feature type="domain" description="ABC transporter" evidence="8">
    <location>
        <begin position="302"/>
        <end position="519"/>
    </location>
</feature>
<keyword evidence="3" id="KW-0547">Nucleotide-binding</keyword>
<keyword evidence="6 7" id="KW-0472">Membrane</keyword>
<dbReference type="PANTHER" id="PTHR24221:SF590">
    <property type="entry name" value="COMPONENT LINKED WITH THE ASSEMBLY OF CYTOCHROME' TRANSPORT TRANSMEMBRANE ATP-BINDING PROTEIN ABC TRANSPORTER CYDD-RELATED"/>
    <property type="match status" value="1"/>
</dbReference>
<dbReference type="Gene3D" id="3.40.50.300">
    <property type="entry name" value="P-loop containing nucleotide triphosphate hydrolases"/>
    <property type="match status" value="1"/>
</dbReference>
<dbReference type="Gene3D" id="1.20.1560.10">
    <property type="entry name" value="ABC transporter type 1, transmembrane domain"/>
    <property type="match status" value="1"/>
</dbReference>
<dbReference type="Pfam" id="PF00005">
    <property type="entry name" value="ABC_tran"/>
    <property type="match status" value="1"/>
</dbReference>
<dbReference type="GO" id="GO:0016020">
    <property type="term" value="C:membrane"/>
    <property type="evidence" value="ECO:0007669"/>
    <property type="project" value="UniProtKB-SubCell"/>
</dbReference>
<dbReference type="PANTHER" id="PTHR24221">
    <property type="entry name" value="ATP-BINDING CASSETTE SUB-FAMILY B"/>
    <property type="match status" value="1"/>
</dbReference>
<organism evidence="10">
    <name type="scientific">freshwater metagenome</name>
    <dbReference type="NCBI Taxonomy" id="449393"/>
    <lineage>
        <taxon>unclassified sequences</taxon>
        <taxon>metagenomes</taxon>
        <taxon>ecological metagenomes</taxon>
    </lineage>
</organism>
<dbReference type="PROSITE" id="PS00211">
    <property type="entry name" value="ABC_TRANSPORTER_1"/>
    <property type="match status" value="1"/>
</dbReference>
<dbReference type="InterPro" id="IPR003593">
    <property type="entry name" value="AAA+_ATPase"/>
</dbReference>
<protein>
    <submittedName>
        <fullName evidence="10">Unannotated protein</fullName>
    </submittedName>
</protein>
<evidence type="ECO:0000259" key="8">
    <source>
        <dbReference type="PROSITE" id="PS50893"/>
    </source>
</evidence>
<gene>
    <name evidence="10" type="ORF">UFOPK2918_00280</name>
</gene>
<dbReference type="Pfam" id="PF00664">
    <property type="entry name" value="ABC_membrane"/>
    <property type="match status" value="1"/>
</dbReference>
<dbReference type="InterPro" id="IPR003439">
    <property type="entry name" value="ABC_transporter-like_ATP-bd"/>
</dbReference>
<evidence type="ECO:0000256" key="7">
    <source>
        <dbReference type="SAM" id="Phobius"/>
    </source>
</evidence>
<evidence type="ECO:0000256" key="1">
    <source>
        <dbReference type="ARBA" id="ARBA00004141"/>
    </source>
</evidence>
<dbReference type="InterPro" id="IPR017871">
    <property type="entry name" value="ABC_transporter-like_CS"/>
</dbReference>
<dbReference type="SMART" id="SM00382">
    <property type="entry name" value="AAA"/>
    <property type="match status" value="1"/>
</dbReference>
<name>A0A6J6VKP1_9ZZZZ</name>
<evidence type="ECO:0000256" key="2">
    <source>
        <dbReference type="ARBA" id="ARBA00022692"/>
    </source>
</evidence>